<dbReference type="EMBL" id="JBEPLO010000013">
    <property type="protein sequence ID" value="MET3558262.1"/>
    <property type="molecule type" value="Genomic_DNA"/>
</dbReference>
<sequence>MRRTIGIIGMGVSGFAVLLALSRLEKARLKNLSIICFDDQLHFGRGIPFQEDIDLALINSPVDDISFDYRDMSDFVAWMTDNGYETYQDYVSRSLYGQYMSERGQDLIDQLGVELVLSRVDGLTYLQGTQQWQVTVDGQVYEVIFDELHLACGDLPPIDPYQLEGNSNYIGDPYPLKDLGQDLGAAKEVALIGTGLAAVDVLKWLLSQPETTVMAFSRSNYFPTVRILAGKPLHWEVMTDAKLDQLCQEAHFSFETFEALLLGELQALGFEDWAKVCETYLGPGIDGLDLAKKYPEELYQLQQLASRVADWLTDLWPLMTRSDRKKYQDTYEKEIINLRNPMPEISAEAILEASRSGRLGLLDQVTDVSETEHGFKIQAETGKVYHAAHLINATGYHLKSSNQDRATALLRDLLDQRLIQIDEQGGLSVLAETAQVISPRFGLLPTLFAYGELVNGVIYQNNSTIKIQKIAERAICSSQGSKIDC</sequence>
<dbReference type="RefSeq" id="WP_354365348.1">
    <property type="nucleotide sequence ID" value="NZ_JBEPLO010000013.1"/>
</dbReference>
<evidence type="ECO:0000313" key="2">
    <source>
        <dbReference type="EMBL" id="MET3558262.1"/>
    </source>
</evidence>
<dbReference type="InterPro" id="IPR038732">
    <property type="entry name" value="HpyO/CreE_NAD-binding"/>
</dbReference>
<proteinExistence type="predicted"/>
<protein>
    <submittedName>
        <fullName evidence="2">NAD(P)/FAD-binding protein YdhS</fullName>
    </submittedName>
</protein>
<dbReference type="Gene3D" id="3.50.50.60">
    <property type="entry name" value="FAD/NAD(P)-binding domain"/>
    <property type="match status" value="1"/>
</dbReference>
<keyword evidence="3" id="KW-1185">Reference proteome</keyword>
<dbReference type="SUPFAM" id="SSF51905">
    <property type="entry name" value="FAD/NAD(P)-binding domain"/>
    <property type="match status" value="1"/>
</dbReference>
<organism evidence="2 3">
    <name type="scientific">Streptococcus rupicaprae</name>
    <dbReference type="NCBI Taxonomy" id="759619"/>
    <lineage>
        <taxon>Bacteria</taxon>
        <taxon>Bacillati</taxon>
        <taxon>Bacillota</taxon>
        <taxon>Bacilli</taxon>
        <taxon>Lactobacillales</taxon>
        <taxon>Streptococcaceae</taxon>
        <taxon>Streptococcus</taxon>
    </lineage>
</organism>
<reference evidence="2 3" key="1">
    <citation type="submission" date="2024-06" db="EMBL/GenBank/DDBJ databases">
        <title>Genomic Encyclopedia of Type Strains, Phase IV (KMG-IV): sequencing the most valuable type-strain genomes for metagenomic binning, comparative biology and taxonomic classification.</title>
        <authorList>
            <person name="Goeker M."/>
        </authorList>
    </citation>
    <scope>NUCLEOTIDE SEQUENCE [LARGE SCALE GENOMIC DNA]</scope>
    <source>
        <strain evidence="2 3">DSM 28303</strain>
    </source>
</reference>
<dbReference type="InterPro" id="IPR036188">
    <property type="entry name" value="FAD/NAD-bd_sf"/>
</dbReference>
<dbReference type="PANTHER" id="PTHR40254">
    <property type="entry name" value="BLR0577 PROTEIN"/>
    <property type="match status" value="1"/>
</dbReference>
<dbReference type="Pfam" id="PF13454">
    <property type="entry name" value="NAD_binding_9"/>
    <property type="match status" value="1"/>
</dbReference>
<comment type="caution">
    <text evidence="2">The sequence shown here is derived from an EMBL/GenBank/DDBJ whole genome shotgun (WGS) entry which is preliminary data.</text>
</comment>
<evidence type="ECO:0000313" key="3">
    <source>
        <dbReference type="Proteomes" id="UP001549122"/>
    </source>
</evidence>
<gene>
    <name evidence="2" type="ORF">ABID29_001382</name>
</gene>
<dbReference type="InterPro" id="IPR052189">
    <property type="entry name" value="L-asp_N-monooxygenase_NS-form"/>
</dbReference>
<dbReference type="Proteomes" id="UP001549122">
    <property type="component" value="Unassembled WGS sequence"/>
</dbReference>
<name>A0ABV2FI71_9STRE</name>
<evidence type="ECO:0000259" key="1">
    <source>
        <dbReference type="Pfam" id="PF13454"/>
    </source>
</evidence>
<accession>A0ABV2FI71</accession>
<dbReference type="PANTHER" id="PTHR40254:SF1">
    <property type="entry name" value="BLR0577 PROTEIN"/>
    <property type="match status" value="1"/>
</dbReference>
<feature type="domain" description="FAD-dependent urate hydroxylase HpyO/Asp monooxygenase CreE-like FAD/NAD(P)-binding" evidence="1">
    <location>
        <begin position="7"/>
        <end position="154"/>
    </location>
</feature>